<feature type="domain" description="Radical SAM core" evidence="9">
    <location>
        <begin position="150"/>
        <end position="383"/>
    </location>
</feature>
<dbReference type="OrthoDB" id="10261561at2759"/>
<keyword evidence="6" id="KW-0411">Iron-sulfur</keyword>
<dbReference type="InterPro" id="IPR010722">
    <property type="entry name" value="BATS_dom"/>
</dbReference>
<dbReference type="AlphaFoldDB" id="W7TVM0"/>
<keyword evidence="3" id="KW-0949">S-adenosyl-L-methionine</keyword>
<dbReference type="GO" id="GO:0042364">
    <property type="term" value="P:water-soluble vitamin biosynthetic process"/>
    <property type="evidence" value="ECO:0007669"/>
    <property type="project" value="UniProtKB-ARBA"/>
</dbReference>
<dbReference type="Pfam" id="PF04055">
    <property type="entry name" value="Radical_SAM"/>
    <property type="match status" value="1"/>
</dbReference>
<dbReference type="InterPro" id="IPR013785">
    <property type="entry name" value="Aldolase_TIM"/>
</dbReference>
<feature type="coiled-coil region" evidence="7">
    <location>
        <begin position="173"/>
        <end position="200"/>
    </location>
</feature>
<dbReference type="PANTHER" id="PTHR43583">
    <property type="entry name" value="2-IMINOACETATE SYNTHASE"/>
    <property type="match status" value="1"/>
</dbReference>
<protein>
    <submittedName>
        <fullName evidence="10">Biotin and thiamin synthesis associated</fullName>
    </submittedName>
</protein>
<evidence type="ECO:0000256" key="1">
    <source>
        <dbReference type="ARBA" id="ARBA00001966"/>
    </source>
</evidence>
<keyword evidence="5" id="KW-0408">Iron</keyword>
<dbReference type="Gene3D" id="3.20.20.70">
    <property type="entry name" value="Aldolase class I"/>
    <property type="match status" value="1"/>
</dbReference>
<evidence type="ECO:0000256" key="7">
    <source>
        <dbReference type="SAM" id="Coils"/>
    </source>
</evidence>
<evidence type="ECO:0000256" key="6">
    <source>
        <dbReference type="ARBA" id="ARBA00023014"/>
    </source>
</evidence>
<evidence type="ECO:0000256" key="2">
    <source>
        <dbReference type="ARBA" id="ARBA00022485"/>
    </source>
</evidence>
<dbReference type="GO" id="GO:0003824">
    <property type="term" value="F:catalytic activity"/>
    <property type="evidence" value="ECO:0007669"/>
    <property type="project" value="InterPro"/>
</dbReference>
<dbReference type="InterPro" id="IPR024007">
    <property type="entry name" value="FeFe-hyd_mat_HydG"/>
</dbReference>
<evidence type="ECO:0000256" key="4">
    <source>
        <dbReference type="ARBA" id="ARBA00022723"/>
    </source>
</evidence>
<dbReference type="EMBL" id="AZIL01001301">
    <property type="protein sequence ID" value="EWM24359.1"/>
    <property type="molecule type" value="Genomic_DNA"/>
</dbReference>
<keyword evidence="7" id="KW-0175">Coiled coil</keyword>
<comment type="cofactor">
    <cofactor evidence="1">
        <name>[4Fe-4S] cluster</name>
        <dbReference type="ChEBI" id="CHEBI:49883"/>
    </cofactor>
</comment>
<dbReference type="InterPro" id="IPR007197">
    <property type="entry name" value="rSAM"/>
</dbReference>
<dbReference type="GO" id="GO:0046872">
    <property type="term" value="F:metal ion binding"/>
    <property type="evidence" value="ECO:0007669"/>
    <property type="project" value="UniProtKB-KW"/>
</dbReference>
<dbReference type="InterPro" id="IPR058240">
    <property type="entry name" value="rSAM_sf"/>
</dbReference>
<dbReference type="NCBIfam" id="TIGR03955">
    <property type="entry name" value="rSAM_HydG"/>
    <property type="match status" value="1"/>
</dbReference>
<evidence type="ECO:0000256" key="8">
    <source>
        <dbReference type="SAM" id="MobiDB-lite"/>
    </source>
</evidence>
<dbReference type="PANTHER" id="PTHR43583:SF2">
    <property type="entry name" value="THIAZOLE BIOSYNTHESIS PROTEIN"/>
    <property type="match status" value="1"/>
</dbReference>
<dbReference type="Pfam" id="PF06968">
    <property type="entry name" value="BATS"/>
    <property type="match status" value="1"/>
</dbReference>
<proteinExistence type="predicted"/>
<accession>W7TVM0</accession>
<dbReference type="GO" id="GO:0051539">
    <property type="term" value="F:4 iron, 4 sulfur cluster binding"/>
    <property type="evidence" value="ECO:0007669"/>
    <property type="project" value="UniProtKB-KW"/>
</dbReference>
<evidence type="ECO:0000259" key="9">
    <source>
        <dbReference type="PROSITE" id="PS51918"/>
    </source>
</evidence>
<gene>
    <name evidence="10" type="primary">HYDG</name>
    <name evidence="10" type="ORF">Naga_100163g6</name>
</gene>
<organism evidence="10 11">
    <name type="scientific">Nannochloropsis gaditana</name>
    <dbReference type="NCBI Taxonomy" id="72520"/>
    <lineage>
        <taxon>Eukaryota</taxon>
        <taxon>Sar</taxon>
        <taxon>Stramenopiles</taxon>
        <taxon>Ochrophyta</taxon>
        <taxon>Eustigmatophyceae</taxon>
        <taxon>Eustigmatales</taxon>
        <taxon>Monodopsidaceae</taxon>
        <taxon>Nannochloropsis</taxon>
    </lineage>
</organism>
<evidence type="ECO:0000256" key="3">
    <source>
        <dbReference type="ARBA" id="ARBA00022691"/>
    </source>
</evidence>
<reference evidence="10 11" key="1">
    <citation type="journal article" date="2014" name="Mol. Plant">
        <title>Chromosome Scale Genome Assembly and Transcriptome Profiling of Nannochloropsis gaditana in Nitrogen Depletion.</title>
        <authorList>
            <person name="Corteggiani Carpinelli E."/>
            <person name="Telatin A."/>
            <person name="Vitulo N."/>
            <person name="Forcato C."/>
            <person name="D'Angelo M."/>
            <person name="Schiavon R."/>
            <person name="Vezzi A."/>
            <person name="Giacometti G.M."/>
            <person name="Morosinotto T."/>
            <person name="Valle G."/>
        </authorList>
    </citation>
    <scope>NUCLEOTIDE SEQUENCE [LARGE SCALE GENOMIC DNA]</scope>
    <source>
        <strain evidence="10 11">B-31</strain>
    </source>
</reference>
<dbReference type="SUPFAM" id="SSF102114">
    <property type="entry name" value="Radical SAM enzymes"/>
    <property type="match status" value="1"/>
</dbReference>
<keyword evidence="4" id="KW-0479">Metal-binding</keyword>
<dbReference type="Proteomes" id="UP000019335">
    <property type="component" value="Chromosome 14"/>
</dbReference>
<keyword evidence="2" id="KW-0004">4Fe-4S</keyword>
<dbReference type="InterPro" id="IPR034428">
    <property type="entry name" value="ThiH/NoCL/HydG-like"/>
</dbReference>
<name>W7TVM0_9STRA</name>
<dbReference type="SFLD" id="SFLDG01081">
    <property type="entry name" value="cleavage_of_the_Ca-Cb_bond_in"/>
    <property type="match status" value="1"/>
</dbReference>
<evidence type="ECO:0000313" key="11">
    <source>
        <dbReference type="Proteomes" id="UP000019335"/>
    </source>
</evidence>
<feature type="region of interest" description="Disordered" evidence="8">
    <location>
        <begin position="436"/>
        <end position="469"/>
    </location>
</feature>
<dbReference type="SFLD" id="SFLDG01060">
    <property type="entry name" value="BATS_domain_containing"/>
    <property type="match status" value="1"/>
</dbReference>
<comment type="caution">
    <text evidence="10">The sequence shown here is derived from an EMBL/GenBank/DDBJ whole genome shotgun (WGS) entry which is preliminary data.</text>
</comment>
<dbReference type="GO" id="GO:0044272">
    <property type="term" value="P:sulfur compound biosynthetic process"/>
    <property type="evidence" value="ECO:0007669"/>
    <property type="project" value="UniProtKB-ARBA"/>
</dbReference>
<keyword evidence="11" id="KW-1185">Reference proteome</keyword>
<evidence type="ECO:0000313" key="10">
    <source>
        <dbReference type="EMBL" id="EWM24359.1"/>
    </source>
</evidence>
<dbReference type="PROSITE" id="PS51918">
    <property type="entry name" value="RADICAL_SAM"/>
    <property type="match status" value="1"/>
</dbReference>
<evidence type="ECO:0000256" key="5">
    <source>
        <dbReference type="ARBA" id="ARBA00023004"/>
    </source>
</evidence>
<dbReference type="SFLD" id="SFLDS00029">
    <property type="entry name" value="Radical_SAM"/>
    <property type="match status" value="1"/>
</dbReference>
<sequence length="606" mass="67909">MMLWRASGRLCPRSLFTTPTAASRGGKLPSRHHQQRWLAQWSIETEHHHKYEDPAKIIDEGLINRLLEETKDKAKDAACVKAILVAAQERARLQAMPPGHPTADPPQNEFVQGLTLEEAATLLNVDSGNKDIMQLLYDAALNVKQQIYGNRIVLFAPVYLANWCVNTCQYCAFRGANKQMQRSMLTMDELRQEVEALEAIGHKRLLLLTGEHPKYSFDRFLEAVQVVGTVKTPNPCGEIRRINVEIPSLSVSDMRRLKATQYIGTYTLFQETYHRDTFRKMHPGGPKSDYNHRILTMDRAQLGGLDDVGIGALFGLADYRFEVLGLLMHAHHLDRTYGTGPHTISIPRMQPALNAPAAEHIPLPVHDDDFKKLVAVIRCAVPYTGMILSTRESAQIRRELLRLGISQISAGSRTDVGAYHRDTSCDAAPFISNTAGTSGNGYRAGRPAKSQLPPPATLDASRKEEEEDTEEYKLRRGQFCLQDHRPLDTVIKDLLHDGFIPSFCTACYRKGRTGAAFMKIAKSGRIQDFCQPNALLSLQEYMEDYASPQTKAIGAEVIHRESQLMSDNAKRVVVAMACVIDIDEKISRHIVQKKGVIFGRDNQTQN</sequence>
<dbReference type="SMART" id="SM00876">
    <property type="entry name" value="BATS"/>
    <property type="match status" value="1"/>
</dbReference>